<evidence type="ECO:0000256" key="1">
    <source>
        <dbReference type="ARBA" id="ARBA00005953"/>
    </source>
</evidence>
<organism evidence="3 4">
    <name type="scientific">Mesohalobacter halotolerans</name>
    <dbReference type="NCBI Taxonomy" id="1883405"/>
    <lineage>
        <taxon>Bacteria</taxon>
        <taxon>Pseudomonadati</taxon>
        <taxon>Bacteroidota</taxon>
        <taxon>Flavobacteriia</taxon>
        <taxon>Flavobacteriales</taxon>
        <taxon>Flavobacteriaceae</taxon>
        <taxon>Mesohalobacter</taxon>
    </lineage>
</organism>
<dbReference type="Proteomes" id="UP000306552">
    <property type="component" value="Unassembled WGS sequence"/>
</dbReference>
<dbReference type="OrthoDB" id="9800856at2"/>
<sequence>MEFLYKVRYAETDQMGVVHHANYLLYLEQARIEWLENKDIKYNELEKEGIMLPVYKIEIEYKKPLVFGESVKVQVQCSKAPDVKIGFDYKLLNPCDEVVAEAKVILVFMSAQTRKPIRCPKHVFEILTA</sequence>
<comment type="similarity">
    <text evidence="1">Belongs to the 4-hydroxybenzoyl-CoA thioesterase family.</text>
</comment>
<dbReference type="NCBIfam" id="TIGR00051">
    <property type="entry name" value="YbgC/FadM family acyl-CoA thioesterase"/>
    <property type="match status" value="1"/>
</dbReference>
<dbReference type="InterPro" id="IPR006684">
    <property type="entry name" value="YbgC/YbaW"/>
</dbReference>
<keyword evidence="4" id="KW-1185">Reference proteome</keyword>
<dbReference type="PANTHER" id="PTHR31793">
    <property type="entry name" value="4-HYDROXYBENZOYL-COA THIOESTERASE FAMILY MEMBER"/>
    <property type="match status" value="1"/>
</dbReference>
<reference evidence="3 4" key="1">
    <citation type="submission" date="2019-04" db="EMBL/GenBank/DDBJ databases">
        <title>Psychroflexus halotolerans sp. nov., isolated from a marine solar saltern.</title>
        <authorList>
            <person name="Feng X."/>
        </authorList>
    </citation>
    <scope>NUCLEOTIDE SEQUENCE [LARGE SCALE GENOMIC DNA]</scope>
    <source>
        <strain evidence="3 4">WDS2C27</strain>
    </source>
</reference>
<dbReference type="RefSeq" id="WP_138931032.1">
    <property type="nucleotide sequence ID" value="NZ_SWMU01000001.1"/>
</dbReference>
<dbReference type="CDD" id="cd00586">
    <property type="entry name" value="4HBT"/>
    <property type="match status" value="1"/>
</dbReference>
<dbReference type="Gene3D" id="3.10.129.10">
    <property type="entry name" value="Hotdog Thioesterase"/>
    <property type="match status" value="1"/>
</dbReference>
<protein>
    <submittedName>
        <fullName evidence="3">Acyl-CoA thioesterase</fullName>
    </submittedName>
</protein>
<evidence type="ECO:0000256" key="2">
    <source>
        <dbReference type="ARBA" id="ARBA00022801"/>
    </source>
</evidence>
<dbReference type="GO" id="GO:0047617">
    <property type="term" value="F:fatty acyl-CoA hydrolase activity"/>
    <property type="evidence" value="ECO:0007669"/>
    <property type="project" value="TreeGrafter"/>
</dbReference>
<dbReference type="EMBL" id="SWMU01000001">
    <property type="protein sequence ID" value="TKS57329.1"/>
    <property type="molecule type" value="Genomic_DNA"/>
</dbReference>
<evidence type="ECO:0000313" key="4">
    <source>
        <dbReference type="Proteomes" id="UP000306552"/>
    </source>
</evidence>
<gene>
    <name evidence="3" type="ORF">FCN74_02605</name>
</gene>
<dbReference type="InterPro" id="IPR050563">
    <property type="entry name" value="4-hydroxybenzoyl-CoA_TE"/>
</dbReference>
<dbReference type="PIRSF" id="PIRSF003230">
    <property type="entry name" value="YbgC"/>
    <property type="match status" value="1"/>
</dbReference>
<proteinExistence type="inferred from homology"/>
<keyword evidence="2" id="KW-0378">Hydrolase</keyword>
<dbReference type="AlphaFoldDB" id="A0A4U5TSN7"/>
<dbReference type="SUPFAM" id="SSF54637">
    <property type="entry name" value="Thioesterase/thiol ester dehydrase-isomerase"/>
    <property type="match status" value="1"/>
</dbReference>
<dbReference type="PANTHER" id="PTHR31793:SF27">
    <property type="entry name" value="NOVEL THIOESTERASE SUPERFAMILY DOMAIN AND SAPOSIN A-TYPE DOMAIN CONTAINING PROTEIN (0610012H03RIK)"/>
    <property type="match status" value="1"/>
</dbReference>
<dbReference type="InterPro" id="IPR029069">
    <property type="entry name" value="HotDog_dom_sf"/>
</dbReference>
<dbReference type="Pfam" id="PF13279">
    <property type="entry name" value="4HBT_2"/>
    <property type="match status" value="1"/>
</dbReference>
<comment type="caution">
    <text evidence="3">The sequence shown here is derived from an EMBL/GenBank/DDBJ whole genome shotgun (WGS) entry which is preliminary data.</text>
</comment>
<accession>A0A4U5TSN7</accession>
<evidence type="ECO:0000313" key="3">
    <source>
        <dbReference type="EMBL" id="TKS57329.1"/>
    </source>
</evidence>
<name>A0A4U5TSN7_9FLAO</name>